<organism evidence="2 3">
    <name type="scientific">Plakobranchus ocellatus</name>
    <dbReference type="NCBI Taxonomy" id="259542"/>
    <lineage>
        <taxon>Eukaryota</taxon>
        <taxon>Metazoa</taxon>
        <taxon>Spiralia</taxon>
        <taxon>Lophotrochozoa</taxon>
        <taxon>Mollusca</taxon>
        <taxon>Gastropoda</taxon>
        <taxon>Heterobranchia</taxon>
        <taxon>Euthyneura</taxon>
        <taxon>Panpulmonata</taxon>
        <taxon>Sacoglossa</taxon>
        <taxon>Placobranchoidea</taxon>
        <taxon>Plakobranchidae</taxon>
        <taxon>Plakobranchus</taxon>
    </lineage>
</organism>
<dbReference type="AlphaFoldDB" id="A0AAV4AVW5"/>
<comment type="caution">
    <text evidence="2">The sequence shown here is derived from an EMBL/GenBank/DDBJ whole genome shotgun (WGS) entry which is preliminary data.</text>
</comment>
<dbReference type="Proteomes" id="UP000735302">
    <property type="component" value="Unassembled WGS sequence"/>
</dbReference>
<keyword evidence="3" id="KW-1185">Reference proteome</keyword>
<name>A0AAV4AVW5_9GAST</name>
<gene>
    <name evidence="2" type="ORF">PoB_003798800</name>
</gene>
<sequence length="104" mass="11498">MISGFKVLRQANAPVPGLEPTTKYSLHFSRRVRYPLYQYGPVYFDIEKNWSSPQQDDLRLSGHPLGQGAGGGARTRDRGVPADFRTDSLATVLPTPAPLSILRT</sequence>
<evidence type="ECO:0000313" key="3">
    <source>
        <dbReference type="Proteomes" id="UP000735302"/>
    </source>
</evidence>
<proteinExistence type="predicted"/>
<reference evidence="2 3" key="1">
    <citation type="journal article" date="2021" name="Elife">
        <title>Chloroplast acquisition without the gene transfer in kleptoplastic sea slugs, Plakobranchus ocellatus.</title>
        <authorList>
            <person name="Maeda T."/>
            <person name="Takahashi S."/>
            <person name="Yoshida T."/>
            <person name="Shimamura S."/>
            <person name="Takaki Y."/>
            <person name="Nagai Y."/>
            <person name="Toyoda A."/>
            <person name="Suzuki Y."/>
            <person name="Arimoto A."/>
            <person name="Ishii H."/>
            <person name="Satoh N."/>
            <person name="Nishiyama T."/>
            <person name="Hasebe M."/>
            <person name="Maruyama T."/>
            <person name="Minagawa J."/>
            <person name="Obokata J."/>
            <person name="Shigenobu S."/>
        </authorList>
    </citation>
    <scope>NUCLEOTIDE SEQUENCE [LARGE SCALE GENOMIC DNA]</scope>
</reference>
<accession>A0AAV4AVW5</accession>
<evidence type="ECO:0000313" key="2">
    <source>
        <dbReference type="EMBL" id="GFO11483.1"/>
    </source>
</evidence>
<feature type="region of interest" description="Disordered" evidence="1">
    <location>
        <begin position="53"/>
        <end position="80"/>
    </location>
</feature>
<evidence type="ECO:0000256" key="1">
    <source>
        <dbReference type="SAM" id="MobiDB-lite"/>
    </source>
</evidence>
<dbReference type="EMBL" id="BLXT01004318">
    <property type="protein sequence ID" value="GFO11483.1"/>
    <property type="molecule type" value="Genomic_DNA"/>
</dbReference>
<protein>
    <submittedName>
        <fullName evidence="2">Uncharacterized protein</fullName>
    </submittedName>
</protein>